<evidence type="ECO:0000256" key="3">
    <source>
        <dbReference type="ARBA" id="ARBA00022989"/>
    </source>
</evidence>
<dbReference type="InterPro" id="IPR036864">
    <property type="entry name" value="Zn2-C6_fun-type_DNA-bd_sf"/>
</dbReference>
<dbReference type="InterPro" id="IPR021858">
    <property type="entry name" value="Fun_TF"/>
</dbReference>
<dbReference type="PROSITE" id="PS50048">
    <property type="entry name" value="ZN2_CY6_FUNGAL_2"/>
    <property type="match status" value="1"/>
</dbReference>
<keyword evidence="4 7" id="KW-0472">Membrane</keyword>
<protein>
    <recommendedName>
        <fullName evidence="8">Zn(2)-C6 fungal-type domain-containing protein</fullName>
    </recommendedName>
</protein>
<evidence type="ECO:0000256" key="6">
    <source>
        <dbReference type="SAM" id="MobiDB-lite"/>
    </source>
</evidence>
<dbReference type="EMBL" id="QWIR01000231">
    <property type="protein sequence ID" value="RMY82011.1"/>
    <property type="molecule type" value="Genomic_DNA"/>
</dbReference>
<dbReference type="AlphaFoldDB" id="A0A3M7F0F1"/>
<gene>
    <name evidence="9" type="ORF">D0861_08086</name>
</gene>
<evidence type="ECO:0000313" key="9">
    <source>
        <dbReference type="EMBL" id="RMY82011.1"/>
    </source>
</evidence>
<dbReference type="CDD" id="cd00067">
    <property type="entry name" value="GAL4"/>
    <property type="match status" value="1"/>
</dbReference>
<feature type="region of interest" description="Disordered" evidence="6">
    <location>
        <begin position="123"/>
        <end position="155"/>
    </location>
</feature>
<dbReference type="GO" id="GO:0008270">
    <property type="term" value="F:zinc ion binding"/>
    <property type="evidence" value="ECO:0007669"/>
    <property type="project" value="InterPro"/>
</dbReference>
<organism evidence="9 10">
    <name type="scientific">Hortaea werneckii</name>
    <name type="common">Black yeast</name>
    <name type="synonym">Cladosporium werneckii</name>
    <dbReference type="NCBI Taxonomy" id="91943"/>
    <lineage>
        <taxon>Eukaryota</taxon>
        <taxon>Fungi</taxon>
        <taxon>Dikarya</taxon>
        <taxon>Ascomycota</taxon>
        <taxon>Pezizomycotina</taxon>
        <taxon>Dothideomycetes</taxon>
        <taxon>Dothideomycetidae</taxon>
        <taxon>Mycosphaerellales</taxon>
        <taxon>Teratosphaeriaceae</taxon>
        <taxon>Hortaea</taxon>
    </lineage>
</organism>
<dbReference type="OrthoDB" id="416217at2759"/>
<evidence type="ECO:0000259" key="8">
    <source>
        <dbReference type="PROSITE" id="PS50048"/>
    </source>
</evidence>
<sequence>MLFTWDTNNLCIVFSQWRVTGTFSLVISILAVMALTAGYEAIRETSRNYEARHGLDGLDGVRTDVAKSLYNETGARKRRQHQKSRKGCIQCKQRRVKCDEVRPTCGHCVERKWECEFPTTATRRKGPALSPVSSVSDKHPSGSQSPTPDPTGLEVGSRVWKHTQLLSCLEKLNVPRQAPGDHSAYQRQDALELMDHFEDTLEPWLGSPVAQAMIQEHGVQIGLKAPYLLHAILAYSASHLSRLHPEQPKYSEAAKTHFTRSLQAYSTELVYELERGNANALLSASGILAKLSFINTPVLSNETTSAPPVPAWIRSMQGVRTIMSTPTLRKQLEGGLLGDVVRYYTGSARVPVTLCHSDDSQILHTALIHALRSLCLRPATTTHHPATAVVAGAPPSPLNTYTAVLDRLERIMLCELKNETVDPMLAFIATLEPSFLELLEQHDERASLILAFWCTRIGVIGQWWTGPSAKAECRRICERLADSRDPGVRDLLAYPARFCGFNLEGQSQLPSPPAE</sequence>
<comment type="subcellular location">
    <subcellularLocation>
        <location evidence="1">Membrane</location>
    </subcellularLocation>
</comment>
<dbReference type="GO" id="GO:0005375">
    <property type="term" value="F:copper ion transmembrane transporter activity"/>
    <property type="evidence" value="ECO:0007669"/>
    <property type="project" value="InterPro"/>
</dbReference>
<dbReference type="GO" id="GO:0016020">
    <property type="term" value="C:membrane"/>
    <property type="evidence" value="ECO:0007669"/>
    <property type="project" value="UniProtKB-SubCell"/>
</dbReference>
<dbReference type="InterPro" id="IPR001138">
    <property type="entry name" value="Zn2Cys6_DnaBD"/>
</dbReference>
<keyword evidence="2 7" id="KW-0812">Transmembrane</keyword>
<keyword evidence="5" id="KW-0539">Nucleus</keyword>
<feature type="domain" description="Zn(2)-C6 fungal-type" evidence="8">
    <location>
        <begin position="87"/>
        <end position="117"/>
    </location>
</feature>
<comment type="caution">
    <text evidence="9">The sequence shown here is derived from an EMBL/GenBank/DDBJ whole genome shotgun (WGS) entry which is preliminary data.</text>
</comment>
<dbReference type="Proteomes" id="UP000268823">
    <property type="component" value="Unassembled WGS sequence"/>
</dbReference>
<dbReference type="GO" id="GO:0000981">
    <property type="term" value="F:DNA-binding transcription factor activity, RNA polymerase II-specific"/>
    <property type="evidence" value="ECO:0007669"/>
    <property type="project" value="InterPro"/>
</dbReference>
<evidence type="ECO:0000256" key="2">
    <source>
        <dbReference type="ARBA" id="ARBA00022692"/>
    </source>
</evidence>
<dbReference type="Pfam" id="PF11951">
    <property type="entry name" value="Fungal_trans_2"/>
    <property type="match status" value="1"/>
</dbReference>
<feature type="transmembrane region" description="Helical" evidence="7">
    <location>
        <begin position="23"/>
        <end position="42"/>
    </location>
</feature>
<dbReference type="Pfam" id="PF04145">
    <property type="entry name" value="Ctr"/>
    <property type="match status" value="1"/>
</dbReference>
<dbReference type="Pfam" id="PF00172">
    <property type="entry name" value="Zn_clus"/>
    <property type="match status" value="1"/>
</dbReference>
<dbReference type="PANTHER" id="PTHR47657:SF11">
    <property type="entry name" value="FINGER DOMAIN PROTEIN, PUTATIVE (AFU_ORTHOLOGUE AFUA_1G01650)-RELATED"/>
    <property type="match status" value="1"/>
</dbReference>
<feature type="compositionally biased region" description="Polar residues" evidence="6">
    <location>
        <begin position="131"/>
        <end position="146"/>
    </location>
</feature>
<reference evidence="9 10" key="1">
    <citation type="journal article" date="2018" name="BMC Genomics">
        <title>Genomic evidence for intraspecific hybridization in a clonal and extremely halotolerant yeast.</title>
        <authorList>
            <person name="Gostincar C."/>
            <person name="Stajich J.E."/>
            <person name="Zupancic J."/>
            <person name="Zalar P."/>
            <person name="Gunde-Cimerman N."/>
        </authorList>
    </citation>
    <scope>NUCLEOTIDE SEQUENCE [LARGE SCALE GENOMIC DNA]</scope>
    <source>
        <strain evidence="9 10">EXF-2788</strain>
    </source>
</reference>
<accession>A0A3M7F0F1</accession>
<keyword evidence="3 7" id="KW-1133">Transmembrane helix</keyword>
<dbReference type="SUPFAM" id="SSF57701">
    <property type="entry name" value="Zn2/Cys6 DNA-binding domain"/>
    <property type="match status" value="1"/>
</dbReference>
<evidence type="ECO:0000256" key="7">
    <source>
        <dbReference type="SAM" id="Phobius"/>
    </source>
</evidence>
<evidence type="ECO:0000256" key="4">
    <source>
        <dbReference type="ARBA" id="ARBA00023136"/>
    </source>
</evidence>
<evidence type="ECO:0000256" key="5">
    <source>
        <dbReference type="ARBA" id="ARBA00023242"/>
    </source>
</evidence>
<name>A0A3M7F0F1_HORWE</name>
<evidence type="ECO:0000313" key="10">
    <source>
        <dbReference type="Proteomes" id="UP000268823"/>
    </source>
</evidence>
<proteinExistence type="predicted"/>
<dbReference type="PROSITE" id="PS00463">
    <property type="entry name" value="ZN2_CY6_FUNGAL_1"/>
    <property type="match status" value="1"/>
</dbReference>
<dbReference type="InterPro" id="IPR052400">
    <property type="entry name" value="Zn2-C6_fungal_TF"/>
</dbReference>
<dbReference type="SMART" id="SM00066">
    <property type="entry name" value="GAL4"/>
    <property type="match status" value="1"/>
</dbReference>
<dbReference type="Gene3D" id="4.10.240.10">
    <property type="entry name" value="Zn(2)-C6 fungal-type DNA-binding domain"/>
    <property type="match status" value="1"/>
</dbReference>
<dbReference type="InterPro" id="IPR007274">
    <property type="entry name" value="Cop_transporter"/>
</dbReference>
<dbReference type="PANTHER" id="PTHR47657">
    <property type="entry name" value="STEROL REGULATORY ELEMENT-BINDING PROTEIN ECM22"/>
    <property type="match status" value="1"/>
</dbReference>
<evidence type="ECO:0000256" key="1">
    <source>
        <dbReference type="ARBA" id="ARBA00004370"/>
    </source>
</evidence>